<evidence type="ECO:0000313" key="3">
    <source>
        <dbReference type="EMBL" id="MCZ4553234.1"/>
    </source>
</evidence>
<dbReference type="EMBL" id="JAPWIE010000008">
    <property type="protein sequence ID" value="MCZ4553234.1"/>
    <property type="molecule type" value="Genomic_DNA"/>
</dbReference>
<dbReference type="Proteomes" id="UP001067235">
    <property type="component" value="Unassembled WGS sequence"/>
</dbReference>
<reference evidence="3" key="1">
    <citation type="submission" date="2022-12" db="EMBL/GenBank/DDBJ databases">
        <authorList>
            <person name="Krivoruchko A.V."/>
            <person name="Elkin A."/>
        </authorList>
    </citation>
    <scope>NUCLEOTIDE SEQUENCE</scope>
    <source>
        <strain evidence="3">IEGM 1388</strain>
    </source>
</reference>
<evidence type="ECO:0000256" key="1">
    <source>
        <dbReference type="SAM" id="MobiDB-lite"/>
    </source>
</evidence>
<evidence type="ECO:0000259" key="2">
    <source>
        <dbReference type="PROSITE" id="PS50995"/>
    </source>
</evidence>
<dbReference type="InterPro" id="IPR052526">
    <property type="entry name" value="HTH-type_Bedaq_tolerance"/>
</dbReference>
<evidence type="ECO:0000313" key="4">
    <source>
        <dbReference type="Proteomes" id="UP001067235"/>
    </source>
</evidence>
<dbReference type="PANTHER" id="PTHR39515">
    <property type="entry name" value="CONSERVED PROTEIN"/>
    <property type="match status" value="1"/>
</dbReference>
<dbReference type="Gene3D" id="1.10.10.10">
    <property type="entry name" value="Winged helix-like DNA-binding domain superfamily/Winged helix DNA-binding domain"/>
    <property type="match status" value="1"/>
</dbReference>
<dbReference type="InterPro" id="IPR036390">
    <property type="entry name" value="WH_DNA-bd_sf"/>
</dbReference>
<dbReference type="InterPro" id="IPR000835">
    <property type="entry name" value="HTH_MarR-typ"/>
</dbReference>
<dbReference type="InterPro" id="IPR036388">
    <property type="entry name" value="WH-like_DNA-bd_sf"/>
</dbReference>
<name>A0ABT4N1U2_GORRU</name>
<dbReference type="SUPFAM" id="SSF46785">
    <property type="entry name" value="Winged helix' DNA-binding domain"/>
    <property type="match status" value="1"/>
</dbReference>
<feature type="region of interest" description="Disordered" evidence="1">
    <location>
        <begin position="151"/>
        <end position="170"/>
    </location>
</feature>
<feature type="domain" description="HTH marR-type" evidence="2">
    <location>
        <begin position="6"/>
        <end position="138"/>
    </location>
</feature>
<sequence length="170" mass="18575">MSEIDPTELADAIRPTLSRVYLTIRRRSPFGEYTAAQGSTLATLADHGPMRMGELARREAVRMPTVTAAVDVLVGHGLVRRDPDPDDRRAVQVSITDSGRHELEQLQSARNEVLARAMSGLTDDHLQALHSALPALRALRTQLEDVDETSALLGFPEELPQRSENDGTAG</sequence>
<protein>
    <submittedName>
        <fullName evidence="3">MarR family transcriptional regulator</fullName>
    </submittedName>
</protein>
<accession>A0ABT4N1U2</accession>
<dbReference type="SMART" id="SM00347">
    <property type="entry name" value="HTH_MARR"/>
    <property type="match status" value="1"/>
</dbReference>
<feature type="compositionally biased region" description="Basic and acidic residues" evidence="1">
    <location>
        <begin position="159"/>
        <end position="170"/>
    </location>
</feature>
<organism evidence="3 4">
    <name type="scientific">Gordonia rubripertincta</name>
    <name type="common">Rhodococcus corallinus</name>
    <dbReference type="NCBI Taxonomy" id="36822"/>
    <lineage>
        <taxon>Bacteria</taxon>
        <taxon>Bacillati</taxon>
        <taxon>Actinomycetota</taxon>
        <taxon>Actinomycetes</taxon>
        <taxon>Mycobacteriales</taxon>
        <taxon>Gordoniaceae</taxon>
        <taxon>Gordonia</taxon>
    </lineage>
</organism>
<comment type="caution">
    <text evidence="3">The sequence shown here is derived from an EMBL/GenBank/DDBJ whole genome shotgun (WGS) entry which is preliminary data.</text>
</comment>
<proteinExistence type="predicted"/>
<dbReference type="PANTHER" id="PTHR39515:SF2">
    <property type="entry name" value="HTH-TYPE TRANSCRIPTIONAL REGULATOR RV0880"/>
    <property type="match status" value="1"/>
</dbReference>
<dbReference type="PROSITE" id="PS50995">
    <property type="entry name" value="HTH_MARR_2"/>
    <property type="match status" value="1"/>
</dbReference>
<dbReference type="RefSeq" id="WP_301573897.1">
    <property type="nucleotide sequence ID" value="NZ_JAPWIE010000008.1"/>
</dbReference>
<gene>
    <name evidence="3" type="ORF">O4213_24840</name>
</gene>
<keyword evidence="4" id="KW-1185">Reference proteome</keyword>
<dbReference type="Pfam" id="PF01047">
    <property type="entry name" value="MarR"/>
    <property type="match status" value="1"/>
</dbReference>